<name>A0ABN1KF68_9BURK</name>
<organism evidence="3 4">
    <name type="scientific">Ideonella azotifigens</name>
    <dbReference type="NCBI Taxonomy" id="513160"/>
    <lineage>
        <taxon>Bacteria</taxon>
        <taxon>Pseudomonadati</taxon>
        <taxon>Pseudomonadota</taxon>
        <taxon>Betaproteobacteria</taxon>
        <taxon>Burkholderiales</taxon>
        <taxon>Sphaerotilaceae</taxon>
        <taxon>Ideonella</taxon>
    </lineage>
</organism>
<accession>A0ABN1KF68</accession>
<keyword evidence="4" id="KW-1185">Reference proteome</keyword>
<gene>
    <name evidence="3" type="ORF">GCM10009107_50930</name>
</gene>
<dbReference type="Pfam" id="PF14344">
    <property type="entry name" value="DUF4397"/>
    <property type="match status" value="1"/>
</dbReference>
<evidence type="ECO:0000256" key="1">
    <source>
        <dbReference type="SAM" id="SignalP"/>
    </source>
</evidence>
<evidence type="ECO:0000313" key="4">
    <source>
        <dbReference type="Proteomes" id="UP001500279"/>
    </source>
</evidence>
<feature type="chain" id="PRO_5046334340" evidence="1">
    <location>
        <begin position="22"/>
        <end position="252"/>
    </location>
</feature>
<dbReference type="Proteomes" id="UP001500279">
    <property type="component" value="Unassembled WGS sequence"/>
</dbReference>
<dbReference type="InterPro" id="IPR025510">
    <property type="entry name" value="DUF4397"/>
</dbReference>
<proteinExistence type="predicted"/>
<keyword evidence="1" id="KW-0732">Signal</keyword>
<feature type="domain" description="DUF4397" evidence="2">
    <location>
        <begin position="37"/>
        <end position="154"/>
    </location>
</feature>
<reference evidence="3 4" key="1">
    <citation type="journal article" date="2019" name="Int. J. Syst. Evol. Microbiol.">
        <title>The Global Catalogue of Microorganisms (GCM) 10K type strain sequencing project: providing services to taxonomists for standard genome sequencing and annotation.</title>
        <authorList>
            <consortium name="The Broad Institute Genomics Platform"/>
            <consortium name="The Broad Institute Genome Sequencing Center for Infectious Disease"/>
            <person name="Wu L."/>
            <person name="Ma J."/>
        </authorList>
    </citation>
    <scope>NUCLEOTIDE SEQUENCE [LARGE SCALE GENOMIC DNA]</scope>
    <source>
        <strain evidence="3 4">JCM 15503</strain>
    </source>
</reference>
<evidence type="ECO:0000313" key="3">
    <source>
        <dbReference type="EMBL" id="GAA0764601.1"/>
    </source>
</evidence>
<sequence length="252" mass="26195">MTIRSKLALLGCTLFAVSALSACGGGDTADSLNLGSAQARFINAAPGSPSLTLYRKGNYETSAGVQAYEGTSKYYDTPSVTSDWAIHDSTVGTVLATTSLNTENATNYTLVALPDGTGYKLMTISDPYDKPVDSNRARVRILNGSPLTGTYDVYITPPGTDLATVSPNMASVASQAAVPASGANSVFIGSGTYQVRLTPAGSKTAFYSASMTVGDDDDELLISLPSDDGLNVQLLDVRHGSTQDNLLIANTL</sequence>
<protein>
    <submittedName>
        <fullName evidence="3">DUF4397 domain-containing protein</fullName>
    </submittedName>
</protein>
<comment type="caution">
    <text evidence="3">The sequence shown here is derived from an EMBL/GenBank/DDBJ whole genome shotgun (WGS) entry which is preliminary data.</text>
</comment>
<feature type="signal peptide" evidence="1">
    <location>
        <begin position="1"/>
        <end position="21"/>
    </location>
</feature>
<dbReference type="PROSITE" id="PS51257">
    <property type="entry name" value="PROKAR_LIPOPROTEIN"/>
    <property type="match status" value="1"/>
</dbReference>
<evidence type="ECO:0000259" key="2">
    <source>
        <dbReference type="Pfam" id="PF14344"/>
    </source>
</evidence>
<dbReference type="RefSeq" id="WP_141286856.1">
    <property type="nucleotide sequence ID" value="NZ_BAAAEW010000042.1"/>
</dbReference>
<dbReference type="EMBL" id="BAAAEW010000042">
    <property type="protein sequence ID" value="GAA0764601.1"/>
    <property type="molecule type" value="Genomic_DNA"/>
</dbReference>